<dbReference type="PANTHER" id="PTHR21054:SF2">
    <property type="entry name" value="MIP04191P"/>
    <property type="match status" value="1"/>
</dbReference>
<sequence>MVLLKTPKIPQACMVDNHVISITNIRNGESICYSLAFIKGHIHTKNQNRCHFNENLEGKLVLHHLNPNDSLMSVSDWVILGTEFKCLINLHRGDNDLIFEYCGTKLKWSIRYCPRRTVFRVMPIYIICKGHNGEFQAPNGEENTIQSACRRIAVGCKLIQCLTAEKLDESGFGRKTFQLENDLNTQAAECTVFHSQLPVEQARRLSPEELWEHLGRELMMSPLGNNNRKFVAFLSCTRYIPNGKKPGTYEEILSLMEGHVALGGGGLAIFGTGCLHTWPRCVEEVVPRFLNVTPVDTQCLMDDSCFRGTYGGCFSTTLGSVCHELGHTFDLGHTEGSIMGRGFDNLNLVFTVHTKNDNEKLDKETNKRVSSAASKASAHHATVSFTKVLNVSYRAPSPIRKPINKFNRTPDSPKRKLSFTDLSIRSSQESIASDTVDESQTISELSEDLTYWTKSCATILAFHRWFNSEAPQNKSINLTFDNATWFNSEAPQNKSINLTFDNATKTLSSSAGVCVVELRDSSGLVVTTWQPQRCSSFQLPPGSIGRQVTSLVAEDSVGNFVKQTLSA</sequence>
<dbReference type="AlphaFoldDB" id="A0A7R8VBY0"/>
<evidence type="ECO:0000313" key="1">
    <source>
        <dbReference type="EMBL" id="CAD7194867.1"/>
    </source>
</evidence>
<accession>A0A7R8VBY0</accession>
<dbReference type="Pfam" id="PF12044">
    <property type="entry name" value="Metallopep"/>
    <property type="match status" value="1"/>
</dbReference>
<gene>
    <name evidence="1" type="ORF">TDIB3V08_LOCUS1279</name>
</gene>
<dbReference type="InterPro" id="IPR021917">
    <property type="entry name" value="Unchr_Zn-peptidase-like"/>
</dbReference>
<organism evidence="1">
    <name type="scientific">Timema douglasi</name>
    <name type="common">Walking stick</name>
    <dbReference type="NCBI Taxonomy" id="61478"/>
    <lineage>
        <taxon>Eukaryota</taxon>
        <taxon>Metazoa</taxon>
        <taxon>Ecdysozoa</taxon>
        <taxon>Arthropoda</taxon>
        <taxon>Hexapoda</taxon>
        <taxon>Insecta</taxon>
        <taxon>Pterygota</taxon>
        <taxon>Neoptera</taxon>
        <taxon>Polyneoptera</taxon>
        <taxon>Phasmatodea</taxon>
        <taxon>Timematodea</taxon>
        <taxon>Timematoidea</taxon>
        <taxon>Timematidae</taxon>
        <taxon>Timema</taxon>
    </lineage>
</organism>
<reference evidence="1" key="1">
    <citation type="submission" date="2020-11" db="EMBL/GenBank/DDBJ databases">
        <authorList>
            <person name="Tran Van P."/>
        </authorList>
    </citation>
    <scope>NUCLEOTIDE SEQUENCE</scope>
</reference>
<evidence type="ECO:0008006" key="2">
    <source>
        <dbReference type="Google" id="ProtNLM"/>
    </source>
</evidence>
<proteinExistence type="predicted"/>
<name>A0A7R8VBY0_TIMDO</name>
<protein>
    <recommendedName>
        <fullName evidence="2">Zinc metalloproteinase</fullName>
    </recommendedName>
</protein>
<dbReference type="EMBL" id="OA564592">
    <property type="protein sequence ID" value="CAD7194867.1"/>
    <property type="molecule type" value="Genomic_DNA"/>
</dbReference>
<dbReference type="PANTHER" id="PTHR21054">
    <property type="entry name" value="ZINC METALLOPROTEINASE-RELATED"/>
    <property type="match status" value="1"/>
</dbReference>
<dbReference type="InterPro" id="IPR053002">
    <property type="entry name" value="Metalloproteinase_M10B"/>
</dbReference>